<dbReference type="CDD" id="cd07304">
    <property type="entry name" value="Chorismate_synthase"/>
    <property type="match status" value="1"/>
</dbReference>
<evidence type="ECO:0000256" key="6">
    <source>
        <dbReference type="ARBA" id="ARBA00023239"/>
    </source>
</evidence>
<dbReference type="GO" id="GO:0005829">
    <property type="term" value="C:cytosol"/>
    <property type="evidence" value="ECO:0007669"/>
    <property type="project" value="TreeGrafter"/>
</dbReference>
<dbReference type="GO" id="GO:0008652">
    <property type="term" value="P:amino acid biosynthetic process"/>
    <property type="evidence" value="ECO:0007669"/>
    <property type="project" value="UniProtKB-KW"/>
</dbReference>
<dbReference type="PROSITE" id="PS00788">
    <property type="entry name" value="CHORISMATE_SYNTHASE_2"/>
    <property type="match status" value="1"/>
</dbReference>
<evidence type="ECO:0000256" key="3">
    <source>
        <dbReference type="ARBA" id="ARBA00013036"/>
    </source>
</evidence>
<feature type="binding site" evidence="7">
    <location>
        <position position="48"/>
    </location>
    <ligand>
        <name>NADP(+)</name>
        <dbReference type="ChEBI" id="CHEBI:58349"/>
    </ligand>
</feature>
<dbReference type="NCBIfam" id="TIGR00033">
    <property type="entry name" value="aroC"/>
    <property type="match status" value="1"/>
</dbReference>
<keyword evidence="7" id="KW-0274">FAD</keyword>
<dbReference type="HAMAP" id="MF_00300">
    <property type="entry name" value="Chorismate_synth"/>
    <property type="match status" value="1"/>
</dbReference>
<dbReference type="GO" id="GO:0004107">
    <property type="term" value="F:chorismate synthase activity"/>
    <property type="evidence" value="ECO:0007669"/>
    <property type="project" value="UniProtKB-UniRule"/>
</dbReference>
<comment type="catalytic activity">
    <reaction evidence="7 8">
        <text>5-O-(1-carboxyvinyl)-3-phosphoshikimate = chorismate + phosphate</text>
        <dbReference type="Rhea" id="RHEA:21020"/>
        <dbReference type="ChEBI" id="CHEBI:29748"/>
        <dbReference type="ChEBI" id="CHEBI:43474"/>
        <dbReference type="ChEBI" id="CHEBI:57701"/>
        <dbReference type="EC" id="4.2.3.5"/>
    </reaction>
</comment>
<dbReference type="UniPathway" id="UPA00053">
    <property type="reaction ID" value="UER00090"/>
</dbReference>
<keyword evidence="7" id="KW-0285">Flavoprotein</keyword>
<gene>
    <name evidence="7 9" type="primary">aroC</name>
    <name evidence="9" type="ORF">E3E15_05425</name>
</gene>
<dbReference type="SUPFAM" id="SSF103263">
    <property type="entry name" value="Chorismate synthase, AroC"/>
    <property type="match status" value="1"/>
</dbReference>
<evidence type="ECO:0000256" key="5">
    <source>
        <dbReference type="ARBA" id="ARBA00023141"/>
    </source>
</evidence>
<dbReference type="GO" id="GO:0009423">
    <property type="term" value="P:chorismate biosynthetic process"/>
    <property type="evidence" value="ECO:0007669"/>
    <property type="project" value="UniProtKB-UniRule"/>
</dbReference>
<dbReference type="Proteomes" id="UP000503320">
    <property type="component" value="Chromosome"/>
</dbReference>
<comment type="cofactor">
    <cofactor evidence="7 8">
        <name>FMNH2</name>
        <dbReference type="ChEBI" id="CHEBI:57618"/>
    </cofactor>
    <text evidence="7 8">Reduced FMN (FMNH(2)).</text>
</comment>
<evidence type="ECO:0000313" key="10">
    <source>
        <dbReference type="Proteomes" id="UP000503320"/>
    </source>
</evidence>
<feature type="binding site" evidence="7">
    <location>
        <position position="278"/>
    </location>
    <ligand>
        <name>FMN</name>
        <dbReference type="ChEBI" id="CHEBI:58210"/>
    </ligand>
</feature>
<comment type="subunit">
    <text evidence="7">Homotetramer.</text>
</comment>
<reference evidence="9 10" key="1">
    <citation type="submission" date="2019-03" db="EMBL/GenBank/DDBJ databases">
        <title>Complete Genome Sequence of Allofrancisella frigidaquae Strain SYSU 10HL1970 Isolated from Water-Cooling Systems in China.</title>
        <authorList>
            <person name="Ohrman C."/>
            <person name="Uneklint I."/>
            <person name="Sjodin A."/>
        </authorList>
    </citation>
    <scope>NUCLEOTIDE SEQUENCE [LARGE SCALE GENOMIC DNA]</scope>
    <source>
        <strain evidence="9 10">SYSU 10HL1970</strain>
    </source>
</reference>
<dbReference type="InterPro" id="IPR000453">
    <property type="entry name" value="Chorismate_synth"/>
</dbReference>
<dbReference type="PANTHER" id="PTHR21085">
    <property type="entry name" value="CHORISMATE SYNTHASE"/>
    <property type="match status" value="1"/>
</dbReference>
<dbReference type="PIRSF" id="PIRSF001456">
    <property type="entry name" value="Chorismate_synth"/>
    <property type="match status" value="1"/>
</dbReference>
<feature type="binding site" evidence="7">
    <location>
        <begin position="125"/>
        <end position="127"/>
    </location>
    <ligand>
        <name>FMN</name>
        <dbReference type="ChEBI" id="CHEBI:58210"/>
    </ligand>
</feature>
<dbReference type="EC" id="4.2.3.5" evidence="3 7"/>
<dbReference type="EMBL" id="CP038017">
    <property type="protein sequence ID" value="QIV94823.1"/>
    <property type="molecule type" value="Genomic_DNA"/>
</dbReference>
<comment type="function">
    <text evidence="7">Catalyzes the anti-1,4-elimination of the C-3 phosphate and the C-6 proR hydrogen from 5-enolpyruvylshikimate-3-phosphate (EPSP) to yield chorismate, which is the branch point compound that serves as the starting substrate for the three terminal pathways of aromatic amino acid biosynthesis. This reaction introduces a second double bond into the aromatic ring system.</text>
</comment>
<protein>
    <recommendedName>
        <fullName evidence="3 7">Chorismate synthase</fullName>
        <shortName evidence="7">CS</shortName>
        <ecNumber evidence="3 7">4.2.3.5</ecNumber>
    </recommendedName>
    <alternativeName>
        <fullName evidence="7">5-enolpyruvylshikimate-3-phosphate phospholyase</fullName>
    </alternativeName>
</protein>
<dbReference type="GO" id="GO:0009073">
    <property type="term" value="P:aromatic amino acid family biosynthetic process"/>
    <property type="evidence" value="ECO:0007669"/>
    <property type="project" value="UniProtKB-KW"/>
</dbReference>
<dbReference type="InterPro" id="IPR020541">
    <property type="entry name" value="Chorismate_synthase_CS"/>
</dbReference>
<feature type="binding site" evidence="7">
    <location>
        <begin position="293"/>
        <end position="297"/>
    </location>
    <ligand>
        <name>FMN</name>
        <dbReference type="ChEBI" id="CHEBI:58210"/>
    </ligand>
</feature>
<evidence type="ECO:0000256" key="1">
    <source>
        <dbReference type="ARBA" id="ARBA00005044"/>
    </source>
</evidence>
<dbReference type="AlphaFoldDB" id="A0A6M3HU94"/>
<organism evidence="9 10">
    <name type="scientific">Allofrancisella frigidaquae</name>
    <dbReference type="NCBI Taxonomy" id="1085644"/>
    <lineage>
        <taxon>Bacteria</taxon>
        <taxon>Pseudomonadati</taxon>
        <taxon>Pseudomonadota</taxon>
        <taxon>Gammaproteobacteria</taxon>
        <taxon>Thiotrichales</taxon>
        <taxon>Francisellaceae</taxon>
        <taxon>Allofrancisella</taxon>
    </lineage>
</organism>
<evidence type="ECO:0000313" key="9">
    <source>
        <dbReference type="EMBL" id="QIV94823.1"/>
    </source>
</evidence>
<dbReference type="PANTHER" id="PTHR21085:SF0">
    <property type="entry name" value="CHORISMATE SYNTHASE"/>
    <property type="match status" value="1"/>
</dbReference>
<keyword evidence="7" id="KW-0288">FMN</keyword>
<keyword evidence="10" id="KW-1185">Reference proteome</keyword>
<sequence length="356" mass="38701">MSGNTFGKIFTVTTCGESHGDSLLAIIDGCPANIELSEADIQLDLDRRKPGQSKFTTQRKEPDEVKIISGIFEGKTTGTPIGLVIKNQDQKSKDYGEIKDKFRPGHADYTYFKKYGIRDYRGGGRSSARETAMRVAAGAIAKKILKQHGIEIYGFCSQIGDLKISFKDKSFINQNPFFIADIDAQTKCEELIHQIRKEGDSVGAEVTVIATGMQAGFGRPVFDRLDANIAYALMSINAVKAVSIGDGFECVTQKGSQHRDEISQEQGFLSNHAGGILGGISTGQDVIAKLAFKPTSSILKPGKSIDTHGQDTIVITKGRHDPCVGIRGVPIAEAMLALVLVDELLFTNAYREYSNE</sequence>
<dbReference type="GO" id="GO:0010181">
    <property type="term" value="F:FMN binding"/>
    <property type="evidence" value="ECO:0007669"/>
    <property type="project" value="TreeGrafter"/>
</dbReference>
<keyword evidence="4 7" id="KW-0028">Amino-acid biosynthesis</keyword>
<keyword evidence="6 7" id="KW-0456">Lyase</keyword>
<dbReference type="KEGG" id="afri:E3E15_05425"/>
<dbReference type="PROSITE" id="PS00789">
    <property type="entry name" value="CHORISMATE_SYNTHASE_3"/>
    <property type="match status" value="1"/>
</dbReference>
<dbReference type="RefSeq" id="WP_172106894.1">
    <property type="nucleotide sequence ID" value="NZ_CP038017.1"/>
</dbReference>
<keyword evidence="5 7" id="KW-0057">Aromatic amino acid biosynthesis</keyword>
<feature type="binding site" evidence="7">
    <location>
        <begin position="237"/>
        <end position="238"/>
    </location>
    <ligand>
        <name>FMN</name>
        <dbReference type="ChEBI" id="CHEBI:58210"/>
    </ligand>
</feature>
<dbReference type="NCBIfam" id="NF003793">
    <property type="entry name" value="PRK05382.1"/>
    <property type="match status" value="1"/>
</dbReference>
<feature type="binding site" evidence="7">
    <location>
        <position position="319"/>
    </location>
    <ligand>
        <name>FMN</name>
        <dbReference type="ChEBI" id="CHEBI:58210"/>
    </ligand>
</feature>
<dbReference type="Gene3D" id="3.60.150.10">
    <property type="entry name" value="Chorismate synthase AroC"/>
    <property type="match status" value="1"/>
</dbReference>
<keyword evidence="7" id="KW-0521">NADP</keyword>
<dbReference type="InterPro" id="IPR035904">
    <property type="entry name" value="Chorismate_synth_AroC_sf"/>
</dbReference>
<comment type="similarity">
    <text evidence="2 7 8">Belongs to the chorismate synthase family.</text>
</comment>
<evidence type="ECO:0000256" key="2">
    <source>
        <dbReference type="ARBA" id="ARBA00008014"/>
    </source>
</evidence>
<evidence type="ECO:0000256" key="7">
    <source>
        <dbReference type="HAMAP-Rule" id="MF_00300"/>
    </source>
</evidence>
<feature type="binding site" evidence="7">
    <location>
        <position position="54"/>
    </location>
    <ligand>
        <name>NADP(+)</name>
        <dbReference type="ChEBI" id="CHEBI:58349"/>
    </ligand>
</feature>
<evidence type="ECO:0000256" key="4">
    <source>
        <dbReference type="ARBA" id="ARBA00022605"/>
    </source>
</evidence>
<proteinExistence type="inferred from homology"/>
<name>A0A6M3HU94_9GAMM</name>
<evidence type="ECO:0000256" key="8">
    <source>
        <dbReference type="RuleBase" id="RU000605"/>
    </source>
</evidence>
<dbReference type="Pfam" id="PF01264">
    <property type="entry name" value="Chorismate_synt"/>
    <property type="match status" value="1"/>
</dbReference>
<comment type="pathway">
    <text evidence="1 7 8">Metabolic intermediate biosynthesis; chorismate biosynthesis; chorismate from D-erythrose 4-phosphate and phosphoenolpyruvate: step 7/7.</text>
</comment>
<dbReference type="PROSITE" id="PS00787">
    <property type="entry name" value="CHORISMATE_SYNTHASE_1"/>
    <property type="match status" value="1"/>
</dbReference>
<accession>A0A6M3HU94</accession>